<keyword evidence="2" id="KW-1185">Reference proteome</keyword>
<evidence type="ECO:0000313" key="1">
    <source>
        <dbReference type="EMBL" id="KIY61930.1"/>
    </source>
</evidence>
<reference evidence="1 2" key="1">
    <citation type="journal article" date="2015" name="Fungal Genet. Biol.">
        <title>Evolution of novel wood decay mechanisms in Agaricales revealed by the genome sequences of Fistulina hepatica and Cylindrobasidium torrendii.</title>
        <authorList>
            <person name="Floudas D."/>
            <person name="Held B.W."/>
            <person name="Riley R."/>
            <person name="Nagy L.G."/>
            <person name="Koehler G."/>
            <person name="Ransdell A.S."/>
            <person name="Younus H."/>
            <person name="Chow J."/>
            <person name="Chiniquy J."/>
            <person name="Lipzen A."/>
            <person name="Tritt A."/>
            <person name="Sun H."/>
            <person name="Haridas S."/>
            <person name="LaButti K."/>
            <person name="Ohm R.A."/>
            <person name="Kues U."/>
            <person name="Blanchette R.A."/>
            <person name="Grigoriev I.V."/>
            <person name="Minto R.E."/>
            <person name="Hibbett D.S."/>
        </authorList>
    </citation>
    <scope>NUCLEOTIDE SEQUENCE [LARGE SCALE GENOMIC DNA]</scope>
    <source>
        <strain evidence="1 2">FP15055 ss-10</strain>
    </source>
</reference>
<name>A0A0D7AV96_9AGAR</name>
<accession>A0A0D7AV96</accession>
<dbReference type="Proteomes" id="UP000054007">
    <property type="component" value="Unassembled WGS sequence"/>
</dbReference>
<dbReference type="AlphaFoldDB" id="A0A0D7AV96"/>
<proteinExistence type="predicted"/>
<sequence>MGVESVSRDMNTMQVPLTQLQDTLCLPKLQRSCIAQQSSEYSQRRGYRVQGPEARWNGQRRQGDVVVLVQAKINSRSCHVGPSGLPAGIASCIIHTGCPKAVAPYPIYDQKGPDTHILSLFVPPKRDIVITGTYDSLLQALFCPRRAGKFFGGFWVHFRIWIVITPEFVRIWSLKAGFSCPAPESYPYTPPSPPHPFSFLPSFISHAGCTDGAIRICDPNYRCLRFIGRFEANLDAVVLNVCSALWPIVSKTSQ</sequence>
<evidence type="ECO:0000313" key="2">
    <source>
        <dbReference type="Proteomes" id="UP000054007"/>
    </source>
</evidence>
<protein>
    <submittedName>
        <fullName evidence="1">Uncharacterized protein</fullName>
    </submittedName>
</protein>
<organism evidence="1 2">
    <name type="scientific">Cylindrobasidium torrendii FP15055 ss-10</name>
    <dbReference type="NCBI Taxonomy" id="1314674"/>
    <lineage>
        <taxon>Eukaryota</taxon>
        <taxon>Fungi</taxon>
        <taxon>Dikarya</taxon>
        <taxon>Basidiomycota</taxon>
        <taxon>Agaricomycotina</taxon>
        <taxon>Agaricomycetes</taxon>
        <taxon>Agaricomycetidae</taxon>
        <taxon>Agaricales</taxon>
        <taxon>Marasmiineae</taxon>
        <taxon>Physalacriaceae</taxon>
        <taxon>Cylindrobasidium</taxon>
    </lineage>
</organism>
<dbReference type="EMBL" id="KN880849">
    <property type="protein sequence ID" value="KIY61930.1"/>
    <property type="molecule type" value="Genomic_DNA"/>
</dbReference>
<gene>
    <name evidence="1" type="ORF">CYLTODRAFT_447478</name>
</gene>